<evidence type="ECO:0000313" key="1">
    <source>
        <dbReference type="EMBL" id="MEV4287372.1"/>
    </source>
</evidence>
<proteinExistence type="predicted"/>
<gene>
    <name evidence="1" type="ORF">AB0K40_17850</name>
</gene>
<dbReference type="EMBL" id="JBFARM010000005">
    <property type="protein sequence ID" value="MEV4287372.1"/>
    <property type="molecule type" value="Genomic_DNA"/>
</dbReference>
<dbReference type="Proteomes" id="UP001552427">
    <property type="component" value="Unassembled WGS sequence"/>
</dbReference>
<dbReference type="RefSeq" id="WP_364450758.1">
    <property type="nucleotide sequence ID" value="NZ_JBFARM010000005.1"/>
</dbReference>
<accession>A0ABV3H4B6</accession>
<organism evidence="1 2">
    <name type="scientific">Nonomuraea bangladeshensis</name>
    <dbReference type="NCBI Taxonomy" id="404385"/>
    <lineage>
        <taxon>Bacteria</taxon>
        <taxon>Bacillati</taxon>
        <taxon>Actinomycetota</taxon>
        <taxon>Actinomycetes</taxon>
        <taxon>Streptosporangiales</taxon>
        <taxon>Streptosporangiaceae</taxon>
        <taxon>Nonomuraea</taxon>
    </lineage>
</organism>
<comment type="caution">
    <text evidence="1">The sequence shown here is derived from an EMBL/GenBank/DDBJ whole genome shotgun (WGS) entry which is preliminary data.</text>
</comment>
<name>A0ABV3H4B6_9ACTN</name>
<reference evidence="1 2" key="1">
    <citation type="submission" date="2024-06" db="EMBL/GenBank/DDBJ databases">
        <title>The Natural Products Discovery Center: Release of the First 8490 Sequenced Strains for Exploring Actinobacteria Biosynthetic Diversity.</title>
        <authorList>
            <person name="Kalkreuter E."/>
            <person name="Kautsar S.A."/>
            <person name="Yang D."/>
            <person name="Bader C.D."/>
            <person name="Teijaro C.N."/>
            <person name="Fluegel L."/>
            <person name="Davis C.M."/>
            <person name="Simpson J.R."/>
            <person name="Lauterbach L."/>
            <person name="Steele A.D."/>
            <person name="Gui C."/>
            <person name="Meng S."/>
            <person name="Li G."/>
            <person name="Viehrig K."/>
            <person name="Ye F."/>
            <person name="Su P."/>
            <person name="Kiefer A.F."/>
            <person name="Nichols A."/>
            <person name="Cepeda A.J."/>
            <person name="Yan W."/>
            <person name="Fan B."/>
            <person name="Jiang Y."/>
            <person name="Adhikari A."/>
            <person name="Zheng C.-J."/>
            <person name="Schuster L."/>
            <person name="Cowan T.M."/>
            <person name="Smanski M.J."/>
            <person name="Chevrette M.G."/>
            <person name="De Carvalho L.P.S."/>
            <person name="Shen B."/>
        </authorList>
    </citation>
    <scope>NUCLEOTIDE SEQUENCE [LARGE SCALE GENOMIC DNA]</scope>
    <source>
        <strain evidence="1 2">NPDC049574</strain>
    </source>
</reference>
<sequence length="169" mass="18133">MATIRQYLAPEEAVFGPSAFPQYVRNYGSQFTVSGLAYDASAAEVAYWKFCPFNYGSGNITCDVLWYADTSTTSTHGVTWQVAIAAITPGVDTQNVETKAFAANQQGSTDLGSTNAQKLMKTTVTISNLDSVADGDEVWIKVTRLVSDAADDLTGDAILTSVRLSYSDT</sequence>
<evidence type="ECO:0000313" key="2">
    <source>
        <dbReference type="Proteomes" id="UP001552427"/>
    </source>
</evidence>
<keyword evidence="2" id="KW-1185">Reference proteome</keyword>
<protein>
    <submittedName>
        <fullName evidence="1">Uncharacterized protein</fullName>
    </submittedName>
</protein>